<gene>
    <name evidence="2" type="ORF">A0U92_14110</name>
</gene>
<dbReference type="eggNOG" id="COG1846">
    <property type="taxonomic scope" value="Bacteria"/>
</dbReference>
<dbReference type="OrthoDB" id="9799368at2"/>
<evidence type="ECO:0000259" key="1">
    <source>
        <dbReference type="PROSITE" id="PS50995"/>
    </source>
</evidence>
<protein>
    <submittedName>
        <fullName evidence="2">MarR family transcriptional regulator</fullName>
    </submittedName>
</protein>
<accession>A0A1U9KIX9</accession>
<dbReference type="PANTHER" id="PTHR33164:SF44">
    <property type="entry name" value="TRANSCRIPTIONAL REGULATORY PROTEIN"/>
    <property type="match status" value="1"/>
</dbReference>
<dbReference type="Gene3D" id="1.10.10.10">
    <property type="entry name" value="Winged helix-like DNA-binding domain superfamily/Winged helix DNA-binding domain"/>
    <property type="match status" value="1"/>
</dbReference>
<dbReference type="KEGG" id="aace:A0U92_14110"/>
<dbReference type="EMBL" id="CP014692">
    <property type="protein sequence ID" value="AQS85716.1"/>
    <property type="molecule type" value="Genomic_DNA"/>
</dbReference>
<dbReference type="InterPro" id="IPR036388">
    <property type="entry name" value="WH-like_DNA-bd_sf"/>
</dbReference>
<dbReference type="PROSITE" id="PS50995">
    <property type="entry name" value="HTH_MARR_2"/>
    <property type="match status" value="1"/>
</dbReference>
<dbReference type="SUPFAM" id="SSF46785">
    <property type="entry name" value="Winged helix' DNA-binding domain"/>
    <property type="match status" value="1"/>
</dbReference>
<dbReference type="InterPro" id="IPR036390">
    <property type="entry name" value="WH_DNA-bd_sf"/>
</dbReference>
<name>A0A1U9KIX9_ACEAC</name>
<dbReference type="InterPro" id="IPR039422">
    <property type="entry name" value="MarR/SlyA-like"/>
</dbReference>
<dbReference type="AlphaFoldDB" id="A0A1U9KIX9"/>
<evidence type="ECO:0000313" key="3">
    <source>
        <dbReference type="Proteomes" id="UP000188937"/>
    </source>
</evidence>
<dbReference type="PANTHER" id="PTHR33164">
    <property type="entry name" value="TRANSCRIPTIONAL REGULATOR, MARR FAMILY"/>
    <property type="match status" value="1"/>
</dbReference>
<proteinExistence type="predicted"/>
<dbReference type="InterPro" id="IPR000835">
    <property type="entry name" value="HTH_MarR-typ"/>
</dbReference>
<dbReference type="GO" id="GO:0003700">
    <property type="term" value="F:DNA-binding transcription factor activity"/>
    <property type="evidence" value="ECO:0007669"/>
    <property type="project" value="InterPro"/>
</dbReference>
<feature type="domain" description="HTH marR-type" evidence="1">
    <location>
        <begin position="26"/>
        <end position="159"/>
    </location>
</feature>
<dbReference type="Pfam" id="PF12802">
    <property type="entry name" value="MarR_2"/>
    <property type="match status" value="1"/>
</dbReference>
<sequence length="185" mass="20674">MKRFVEARTGGETVAGDGVLFLREQQIRLAQELMLLVSLDMGQAASPVLTQFGLGVAQHRALQMLAFQPGLTVGELQSVLCVTKQSLARTLNELQERALVRIEQGRQDRRQRFLFLTDEGAEIEAQLFAVQRERMVAAYREAGGNAVQGFRQVLQGMLSEGSRTFLARRERQARDSVRGGRRDGQ</sequence>
<dbReference type="SMART" id="SM00347">
    <property type="entry name" value="HTH_MARR"/>
    <property type="match status" value="1"/>
</dbReference>
<dbReference type="Proteomes" id="UP000188937">
    <property type="component" value="Chromosome"/>
</dbReference>
<dbReference type="STRING" id="435.A0U92_14110"/>
<organism evidence="2 3">
    <name type="scientific">Acetobacter aceti</name>
    <dbReference type="NCBI Taxonomy" id="435"/>
    <lineage>
        <taxon>Bacteria</taxon>
        <taxon>Pseudomonadati</taxon>
        <taxon>Pseudomonadota</taxon>
        <taxon>Alphaproteobacteria</taxon>
        <taxon>Acetobacterales</taxon>
        <taxon>Acetobacteraceae</taxon>
        <taxon>Acetobacter</taxon>
        <taxon>Acetobacter subgen. Acetobacter</taxon>
    </lineage>
</organism>
<dbReference type="GO" id="GO:0006950">
    <property type="term" value="P:response to stress"/>
    <property type="evidence" value="ECO:0007669"/>
    <property type="project" value="TreeGrafter"/>
</dbReference>
<dbReference type="RefSeq" id="WP_077813766.1">
    <property type="nucleotide sequence ID" value="NZ_CP014692.1"/>
</dbReference>
<reference evidence="2 3" key="1">
    <citation type="submission" date="2016-03" db="EMBL/GenBank/DDBJ databases">
        <title>Acetic acid bacteria sequencing.</title>
        <authorList>
            <person name="Brandt J."/>
            <person name="Jakob F."/>
            <person name="Vogel R.F."/>
        </authorList>
    </citation>
    <scope>NUCLEOTIDE SEQUENCE [LARGE SCALE GENOMIC DNA]</scope>
    <source>
        <strain evidence="2 3">TMW2.1153</strain>
    </source>
</reference>
<keyword evidence="3" id="KW-1185">Reference proteome</keyword>
<evidence type="ECO:0000313" key="2">
    <source>
        <dbReference type="EMBL" id="AQS85716.1"/>
    </source>
</evidence>